<dbReference type="Proteomes" id="UP000532936">
    <property type="component" value="Unassembled WGS sequence"/>
</dbReference>
<evidence type="ECO:0000259" key="3">
    <source>
        <dbReference type="Pfam" id="PF03968"/>
    </source>
</evidence>
<comment type="caution">
    <text evidence="4">The sequence shown here is derived from an EMBL/GenBank/DDBJ whole genome shotgun (WGS) entry which is preliminary data.</text>
</comment>
<gene>
    <name evidence="4" type="ORF">GGR11_001579</name>
</gene>
<evidence type="ECO:0000256" key="2">
    <source>
        <dbReference type="SAM" id="SignalP"/>
    </source>
</evidence>
<feature type="chain" id="PRO_5030949622" evidence="2">
    <location>
        <begin position="30"/>
        <end position="172"/>
    </location>
</feature>
<dbReference type="GO" id="GO:0009279">
    <property type="term" value="C:cell outer membrane"/>
    <property type="evidence" value="ECO:0007669"/>
    <property type="project" value="TreeGrafter"/>
</dbReference>
<dbReference type="Gene3D" id="2.60.450.10">
    <property type="entry name" value="Lipopolysaccharide (LPS) transport protein A like domain"/>
    <property type="match status" value="1"/>
</dbReference>
<evidence type="ECO:0000313" key="4">
    <source>
        <dbReference type="EMBL" id="MBB3872065.1"/>
    </source>
</evidence>
<sequence>MTAMTAKTQYARTVAALAALTLLALPAVGDAQSAGASSNQPIAFGADTGEQSAERISLRGRAEVTQGQNRLRAEAITLFRNAAGDPERVEATGTVYFVTPTQSMRGDRAVYTLSNGELVVTGNVILNQGKNVLTGGRLVYNVNTDAANMSGAPRGGTAGSRIQGVFYPNGTN</sequence>
<name>A0A7W6EZL8_9CAUL</name>
<dbReference type="PANTHER" id="PTHR36504:SF1">
    <property type="entry name" value="LIPOPOLYSACCHARIDE EXPORT SYSTEM PROTEIN LPTA"/>
    <property type="match status" value="1"/>
</dbReference>
<feature type="domain" description="Organic solvent tolerance-like N-terminal" evidence="3">
    <location>
        <begin position="51"/>
        <end position="145"/>
    </location>
</feature>
<dbReference type="InterPro" id="IPR005653">
    <property type="entry name" value="OstA-like_N"/>
</dbReference>
<dbReference type="Pfam" id="PF03968">
    <property type="entry name" value="LptD_N"/>
    <property type="match status" value="1"/>
</dbReference>
<evidence type="ECO:0000256" key="1">
    <source>
        <dbReference type="ARBA" id="ARBA00022729"/>
    </source>
</evidence>
<accession>A0A7W6EZL8</accession>
<dbReference type="InterPro" id="IPR052037">
    <property type="entry name" value="LPS_export_LptA"/>
</dbReference>
<reference evidence="4 5" key="1">
    <citation type="submission" date="2020-08" db="EMBL/GenBank/DDBJ databases">
        <title>Genomic Encyclopedia of Type Strains, Phase IV (KMG-IV): sequencing the most valuable type-strain genomes for metagenomic binning, comparative biology and taxonomic classification.</title>
        <authorList>
            <person name="Goeker M."/>
        </authorList>
    </citation>
    <scope>NUCLEOTIDE SEQUENCE [LARGE SCALE GENOMIC DNA]</scope>
    <source>
        <strain evidence="4 5">DSM 14878</strain>
    </source>
</reference>
<dbReference type="GO" id="GO:0015920">
    <property type="term" value="P:lipopolysaccharide transport"/>
    <property type="evidence" value="ECO:0007669"/>
    <property type="project" value="TreeGrafter"/>
</dbReference>
<evidence type="ECO:0000313" key="5">
    <source>
        <dbReference type="Proteomes" id="UP000532936"/>
    </source>
</evidence>
<proteinExistence type="predicted"/>
<dbReference type="EMBL" id="JACIDA010000001">
    <property type="protein sequence ID" value="MBB3872065.1"/>
    <property type="molecule type" value="Genomic_DNA"/>
</dbReference>
<protein>
    <submittedName>
        <fullName evidence="4">Lipopolysaccharide export system protein LptA</fullName>
    </submittedName>
</protein>
<feature type="signal peptide" evidence="2">
    <location>
        <begin position="1"/>
        <end position="29"/>
    </location>
</feature>
<keyword evidence="1 2" id="KW-0732">Signal</keyword>
<dbReference type="GO" id="GO:0017089">
    <property type="term" value="F:glycolipid transfer activity"/>
    <property type="evidence" value="ECO:0007669"/>
    <property type="project" value="TreeGrafter"/>
</dbReference>
<organism evidence="4 5">
    <name type="scientific">Brevundimonas mediterranea</name>
    <dbReference type="NCBI Taxonomy" id="74329"/>
    <lineage>
        <taxon>Bacteria</taxon>
        <taxon>Pseudomonadati</taxon>
        <taxon>Pseudomonadota</taxon>
        <taxon>Alphaproteobacteria</taxon>
        <taxon>Caulobacterales</taxon>
        <taxon>Caulobacteraceae</taxon>
        <taxon>Brevundimonas</taxon>
    </lineage>
</organism>
<dbReference type="GO" id="GO:0030288">
    <property type="term" value="C:outer membrane-bounded periplasmic space"/>
    <property type="evidence" value="ECO:0007669"/>
    <property type="project" value="TreeGrafter"/>
</dbReference>
<dbReference type="PANTHER" id="PTHR36504">
    <property type="entry name" value="LIPOPOLYSACCHARIDE EXPORT SYSTEM PROTEIN LPTA"/>
    <property type="match status" value="1"/>
</dbReference>
<dbReference type="AlphaFoldDB" id="A0A7W6EZL8"/>
<dbReference type="RefSeq" id="WP_183196172.1">
    <property type="nucleotide sequence ID" value="NZ_JACIDA010000001.1"/>
</dbReference>